<feature type="transmembrane region" description="Helical" evidence="5">
    <location>
        <begin position="152"/>
        <end position="173"/>
    </location>
</feature>
<comment type="caution">
    <text evidence="6">The sequence shown here is derived from an EMBL/GenBank/DDBJ whole genome shotgun (WGS) entry which is preliminary data.</text>
</comment>
<feature type="transmembrane region" description="Helical" evidence="5">
    <location>
        <begin position="9"/>
        <end position="28"/>
    </location>
</feature>
<dbReference type="PANTHER" id="PTHR43847:SF1">
    <property type="entry name" value="BLL3993 PROTEIN"/>
    <property type="match status" value="1"/>
</dbReference>
<organism evidence="6 7">
    <name type="scientific">Mycolicibacter virginiensis</name>
    <dbReference type="NCBI Taxonomy" id="1795032"/>
    <lineage>
        <taxon>Bacteria</taxon>
        <taxon>Bacillati</taxon>
        <taxon>Actinomycetota</taxon>
        <taxon>Actinomycetes</taxon>
        <taxon>Mycobacteriales</taxon>
        <taxon>Mycobacteriaceae</taxon>
        <taxon>Mycolicibacter</taxon>
    </lineage>
</organism>
<dbReference type="RefSeq" id="WP_105295408.1">
    <property type="nucleotide sequence ID" value="NZ_PUEV01000076.1"/>
</dbReference>
<dbReference type="Gene3D" id="1.20.120.1630">
    <property type="match status" value="1"/>
</dbReference>
<dbReference type="EMBL" id="PUEV01000076">
    <property type="protein sequence ID" value="PQM51380.1"/>
    <property type="molecule type" value="Genomic_DNA"/>
</dbReference>
<sequence length="226" mass="24603">MNVKAIGQGVGYGLIAAVVYGLLLFWPAGTFDYWQAWVFLAIYAVISIACCIYWGLTNPAVLQRRLRGGPKAETRFAQKLASTALIAAFGSVFVVSALDHRFGWSTAPTAVSVLGQVVVVIGLCLGILAVVENGYAAANITIEDNQPVISTGMYGLVRHPMYFSLLVTMAGLAPALGSYWGLAGTVISVPILVVRILDEEQLLAQELSGYREYTHRVRYRLLPYLW</sequence>
<feature type="transmembrane region" description="Helical" evidence="5">
    <location>
        <begin position="76"/>
        <end position="98"/>
    </location>
</feature>
<keyword evidence="4 5" id="KW-0472">Membrane</keyword>
<keyword evidence="3 5" id="KW-1133">Transmembrane helix</keyword>
<dbReference type="GO" id="GO:0016020">
    <property type="term" value="C:membrane"/>
    <property type="evidence" value="ECO:0007669"/>
    <property type="project" value="UniProtKB-SubCell"/>
</dbReference>
<feature type="transmembrane region" description="Helical" evidence="5">
    <location>
        <begin position="34"/>
        <end position="56"/>
    </location>
</feature>
<evidence type="ECO:0000256" key="4">
    <source>
        <dbReference type="ARBA" id="ARBA00023136"/>
    </source>
</evidence>
<reference evidence="6 7" key="1">
    <citation type="submission" date="2018-02" db="EMBL/GenBank/DDBJ databases">
        <title>Draft genome sequence of Mycobacterium virginiense isolated from mud of a swine farm in Japan.</title>
        <authorList>
            <person name="Ohya K."/>
        </authorList>
    </citation>
    <scope>NUCLEOTIDE SEQUENCE [LARGE SCALE GENOMIC DNA]</scope>
    <source>
        <strain evidence="6 7">GF75</strain>
    </source>
</reference>
<feature type="transmembrane region" description="Helical" evidence="5">
    <location>
        <begin position="110"/>
        <end position="131"/>
    </location>
</feature>
<proteinExistence type="predicted"/>
<evidence type="ECO:0000313" key="7">
    <source>
        <dbReference type="Proteomes" id="UP000237911"/>
    </source>
</evidence>
<dbReference type="PANTHER" id="PTHR43847">
    <property type="entry name" value="BLL3993 PROTEIN"/>
    <property type="match status" value="1"/>
</dbReference>
<comment type="subcellular location">
    <subcellularLocation>
        <location evidence="1">Membrane</location>
        <topology evidence="1">Multi-pass membrane protein</topology>
    </subcellularLocation>
</comment>
<dbReference type="InterPro" id="IPR007269">
    <property type="entry name" value="ICMT_MeTrfase"/>
</dbReference>
<evidence type="ECO:0000256" key="2">
    <source>
        <dbReference type="ARBA" id="ARBA00022692"/>
    </source>
</evidence>
<dbReference type="Pfam" id="PF04140">
    <property type="entry name" value="ICMT"/>
    <property type="match status" value="1"/>
</dbReference>
<protein>
    <recommendedName>
        <fullName evidence="8">Isoprenylcysteine carboxylmethyltransferase family protein</fullName>
    </recommendedName>
</protein>
<evidence type="ECO:0000256" key="3">
    <source>
        <dbReference type="ARBA" id="ARBA00022989"/>
    </source>
</evidence>
<evidence type="ECO:0000313" key="6">
    <source>
        <dbReference type="EMBL" id="PQM51380.1"/>
    </source>
</evidence>
<gene>
    <name evidence="6" type="ORF">C5U48_15325</name>
</gene>
<evidence type="ECO:0000256" key="5">
    <source>
        <dbReference type="SAM" id="Phobius"/>
    </source>
</evidence>
<dbReference type="GO" id="GO:0004671">
    <property type="term" value="F:protein C-terminal S-isoprenylcysteine carboxyl O-methyltransferase activity"/>
    <property type="evidence" value="ECO:0007669"/>
    <property type="project" value="InterPro"/>
</dbReference>
<keyword evidence="2 5" id="KW-0812">Transmembrane</keyword>
<dbReference type="Proteomes" id="UP000237911">
    <property type="component" value="Unassembled WGS sequence"/>
</dbReference>
<evidence type="ECO:0000256" key="1">
    <source>
        <dbReference type="ARBA" id="ARBA00004141"/>
    </source>
</evidence>
<dbReference type="AlphaFoldDB" id="A0A9X7ILR0"/>
<accession>A0A9X7ILR0</accession>
<dbReference type="InterPro" id="IPR052527">
    <property type="entry name" value="Metal_cation-efflux_comp"/>
</dbReference>
<evidence type="ECO:0008006" key="8">
    <source>
        <dbReference type="Google" id="ProtNLM"/>
    </source>
</evidence>
<name>A0A9X7ILR0_9MYCO</name>
<keyword evidence="7" id="KW-1185">Reference proteome</keyword>